<dbReference type="AlphaFoldDB" id="A0A382XUM2"/>
<gene>
    <name evidence="1" type="ORF">METZ01_LOCUS426832</name>
</gene>
<accession>A0A382XUM2</accession>
<protein>
    <submittedName>
        <fullName evidence="1">Uncharacterized protein</fullName>
    </submittedName>
</protein>
<feature type="non-terminal residue" evidence="1">
    <location>
        <position position="110"/>
    </location>
</feature>
<proteinExistence type="predicted"/>
<evidence type="ECO:0000313" key="1">
    <source>
        <dbReference type="EMBL" id="SVD73978.1"/>
    </source>
</evidence>
<name>A0A382XUM2_9ZZZZ</name>
<sequence>MKIFVLLLIFSSSIVYAEPKNTEQDSPKLCLETIYKKNFDASLVDAPKEIKHLLSKCIAETKIKDFTLVNCSCSHPKDIDPCIDKFISSHNFTRDGYYKSVAYHCERMVW</sequence>
<organism evidence="1">
    <name type="scientific">marine metagenome</name>
    <dbReference type="NCBI Taxonomy" id="408172"/>
    <lineage>
        <taxon>unclassified sequences</taxon>
        <taxon>metagenomes</taxon>
        <taxon>ecological metagenomes</taxon>
    </lineage>
</organism>
<dbReference type="EMBL" id="UINC01170102">
    <property type="protein sequence ID" value="SVD73978.1"/>
    <property type="molecule type" value="Genomic_DNA"/>
</dbReference>
<reference evidence="1" key="1">
    <citation type="submission" date="2018-05" db="EMBL/GenBank/DDBJ databases">
        <authorList>
            <person name="Lanie J.A."/>
            <person name="Ng W.-L."/>
            <person name="Kazmierczak K.M."/>
            <person name="Andrzejewski T.M."/>
            <person name="Davidsen T.M."/>
            <person name="Wayne K.J."/>
            <person name="Tettelin H."/>
            <person name="Glass J.I."/>
            <person name="Rusch D."/>
            <person name="Podicherti R."/>
            <person name="Tsui H.-C.T."/>
            <person name="Winkler M.E."/>
        </authorList>
    </citation>
    <scope>NUCLEOTIDE SEQUENCE</scope>
</reference>